<accession>B5GVU2</accession>
<dbReference type="InterPro" id="IPR050508">
    <property type="entry name" value="Methyltransf_Superfamily"/>
</dbReference>
<dbReference type="eggNOG" id="COG2226">
    <property type="taxonomic scope" value="Bacteria"/>
</dbReference>
<dbReference type="OrthoDB" id="65624at2"/>
<proteinExistence type="predicted"/>
<protein>
    <submittedName>
        <fullName evidence="1">Methyltransferase type 11</fullName>
    </submittedName>
</protein>
<dbReference type="GO" id="GO:0032259">
    <property type="term" value="P:methylation"/>
    <property type="evidence" value="ECO:0007669"/>
    <property type="project" value="UniProtKB-KW"/>
</dbReference>
<keyword evidence="1" id="KW-0489">Methyltransferase</keyword>
<dbReference type="GeneID" id="93733291"/>
<geneLocation type="plasmid" evidence="1 2">
    <name>pSCL4</name>
</geneLocation>
<evidence type="ECO:0000313" key="1">
    <source>
        <dbReference type="EMBL" id="EFG03519.2"/>
    </source>
</evidence>
<dbReference type="SUPFAM" id="SSF53335">
    <property type="entry name" value="S-adenosyl-L-methionine-dependent methyltransferases"/>
    <property type="match status" value="1"/>
</dbReference>
<sequence>MTITTTWYERSTAAHPDPGAAYDRLAVPAIFHPWAAFLVGAIGPRPGGRALDVACGPGTLVRVLAGQLGESGAVTGTDINPSMLDAANARAAVAGAPQDYHLSGAAPLEGIDDGAFDLITCQQGFQFFPDRPAAAAEWYRVGRPGATLAVAFWSAIDHNPLFDALHHAVATVLGPDRTGCFTEPCSLSPEEAVRAVEDAGFTGVRQYRATLSVTFPGGTDDLMCLYRISSLAETVAALDPDEHLALEATIHERLAPYQEGTAVTLPTSTEILLATR</sequence>
<dbReference type="Gene3D" id="3.40.50.150">
    <property type="entry name" value="Vaccinia Virus protein VP39"/>
    <property type="match status" value="1"/>
</dbReference>
<name>B5GVU2_STRCL</name>
<dbReference type="PANTHER" id="PTHR42912">
    <property type="entry name" value="METHYLTRANSFERASE"/>
    <property type="match status" value="1"/>
</dbReference>
<dbReference type="CDD" id="cd02440">
    <property type="entry name" value="AdoMet_MTases"/>
    <property type="match status" value="1"/>
</dbReference>
<evidence type="ECO:0000313" key="2">
    <source>
        <dbReference type="Proteomes" id="UP000002357"/>
    </source>
</evidence>
<dbReference type="Proteomes" id="UP000002357">
    <property type="component" value="Plasmid pSCL4"/>
</dbReference>
<dbReference type="RefSeq" id="WP_003955969.1">
    <property type="nucleotide sequence ID" value="NZ_CM000914.1"/>
</dbReference>
<dbReference type="InterPro" id="IPR029063">
    <property type="entry name" value="SAM-dependent_MTases_sf"/>
</dbReference>
<reference evidence="1 2" key="1">
    <citation type="journal article" date="2010" name="Genome Biol. Evol.">
        <title>The sequence of a 1.8-mb bacterial linear plasmid reveals a rich evolutionary reservoir of secondary metabolic pathways.</title>
        <authorList>
            <person name="Medema M.H."/>
            <person name="Trefzer A."/>
            <person name="Kovalchuk A."/>
            <person name="van den Berg M."/>
            <person name="Mueller U."/>
            <person name="Heijne W."/>
            <person name="Wu L."/>
            <person name="Alam M.T."/>
            <person name="Ronning C.M."/>
            <person name="Nierman W.C."/>
            <person name="Bovenberg R.A.L."/>
            <person name="Breitling R."/>
            <person name="Takano E."/>
        </authorList>
    </citation>
    <scope>NUCLEOTIDE SEQUENCE [LARGE SCALE GENOMIC DNA]</scope>
    <source>
        <strain evidence="2">ATCC 27064 / DSM 738 / JCM 4710 / NBRC 13307 / NCIMB 12785 / NRRL 3585 / VKM Ac-602</strain>
        <plasmid evidence="1">pSCL4</plasmid>
    </source>
</reference>
<dbReference type="GO" id="GO:0008168">
    <property type="term" value="F:methyltransferase activity"/>
    <property type="evidence" value="ECO:0007669"/>
    <property type="project" value="UniProtKB-KW"/>
</dbReference>
<organism evidence="1 2">
    <name type="scientific">Streptomyces clavuligerus</name>
    <dbReference type="NCBI Taxonomy" id="1901"/>
    <lineage>
        <taxon>Bacteria</taxon>
        <taxon>Bacillati</taxon>
        <taxon>Actinomycetota</taxon>
        <taxon>Actinomycetes</taxon>
        <taxon>Kitasatosporales</taxon>
        <taxon>Streptomycetaceae</taxon>
        <taxon>Streptomyces</taxon>
    </lineage>
</organism>
<keyword evidence="1" id="KW-0808">Transferase</keyword>
<dbReference type="EMBL" id="CM000914">
    <property type="protein sequence ID" value="EFG03519.2"/>
    <property type="molecule type" value="Genomic_DNA"/>
</dbReference>
<keyword evidence="2" id="KW-1185">Reference proteome</keyword>
<dbReference type="AlphaFoldDB" id="B5GVU2"/>
<dbReference type="Pfam" id="PF01209">
    <property type="entry name" value="Ubie_methyltran"/>
    <property type="match status" value="1"/>
</dbReference>
<keyword evidence="1" id="KW-0614">Plasmid</keyword>
<gene>
    <name evidence="1" type="ORF">SCLAV_p0024</name>
</gene>